<evidence type="ECO:0000256" key="9">
    <source>
        <dbReference type="ARBA" id="ARBA00023310"/>
    </source>
</evidence>
<dbReference type="PROSITE" id="PS00153">
    <property type="entry name" value="ATPASE_GAMMA"/>
    <property type="match status" value="1"/>
</dbReference>
<comment type="function">
    <text evidence="1 10">Produces ATP from ADP in the presence of a proton gradient across the membrane. The gamma chain is believed to be important in regulating ATPase activity and the flow of protons through the CF(0) complex.</text>
</comment>
<gene>
    <name evidence="10" type="primary">atpG</name>
    <name evidence="11" type="ORF">HNQ61_003660</name>
</gene>
<comment type="caution">
    <text evidence="11">The sequence shown here is derived from an EMBL/GenBank/DDBJ whole genome shotgun (WGS) entry which is preliminary data.</text>
</comment>
<reference evidence="11 12" key="1">
    <citation type="submission" date="2020-08" db="EMBL/GenBank/DDBJ databases">
        <title>Genomic Encyclopedia of Type Strains, Phase IV (KMG-IV): sequencing the most valuable type-strain genomes for metagenomic binning, comparative biology and taxonomic classification.</title>
        <authorList>
            <person name="Goeker M."/>
        </authorList>
    </citation>
    <scope>NUCLEOTIDE SEQUENCE [LARGE SCALE GENOMIC DNA]</scope>
    <source>
        <strain evidence="11 12">DSM 29007</strain>
    </source>
</reference>
<evidence type="ECO:0000313" key="11">
    <source>
        <dbReference type="EMBL" id="MBB6071999.1"/>
    </source>
</evidence>
<dbReference type="Gene3D" id="3.40.1380.10">
    <property type="match status" value="1"/>
</dbReference>
<dbReference type="CDD" id="cd12151">
    <property type="entry name" value="F1-ATPase_gamma"/>
    <property type="match status" value="1"/>
</dbReference>
<protein>
    <recommendedName>
        <fullName evidence="10">ATP synthase gamma chain</fullName>
    </recommendedName>
    <alternativeName>
        <fullName evidence="10">ATP synthase F1 sector gamma subunit</fullName>
    </alternativeName>
    <alternativeName>
        <fullName evidence="10">F-ATPase gamma subunit</fullName>
    </alternativeName>
</protein>
<comment type="subcellular location">
    <subcellularLocation>
        <location evidence="10">Cell membrane</location>
        <topology evidence="10">Peripheral membrane protein</topology>
    </subcellularLocation>
    <subcellularLocation>
        <location evidence="2">Membrane</location>
        <topology evidence="2">Peripheral membrane protein</topology>
    </subcellularLocation>
</comment>
<evidence type="ECO:0000256" key="8">
    <source>
        <dbReference type="ARBA" id="ARBA00023196"/>
    </source>
</evidence>
<dbReference type="InterPro" id="IPR000131">
    <property type="entry name" value="ATP_synth_F1_gsu"/>
</dbReference>
<dbReference type="RefSeq" id="WP_170034842.1">
    <property type="nucleotide sequence ID" value="NZ_JABDTL010000001.1"/>
</dbReference>
<evidence type="ECO:0000256" key="3">
    <source>
        <dbReference type="ARBA" id="ARBA00007681"/>
    </source>
</evidence>
<evidence type="ECO:0000256" key="10">
    <source>
        <dbReference type="HAMAP-Rule" id="MF_00815"/>
    </source>
</evidence>
<dbReference type="GO" id="GO:0005524">
    <property type="term" value="F:ATP binding"/>
    <property type="evidence" value="ECO:0007669"/>
    <property type="project" value="UniProtKB-UniRule"/>
</dbReference>
<keyword evidence="7 10" id="KW-0472">Membrane</keyword>
<dbReference type="PRINTS" id="PR00126">
    <property type="entry name" value="ATPASEGAMMA"/>
</dbReference>
<keyword evidence="10" id="KW-1003">Cell membrane</keyword>
<evidence type="ECO:0000256" key="7">
    <source>
        <dbReference type="ARBA" id="ARBA00023136"/>
    </source>
</evidence>
<evidence type="ECO:0000256" key="1">
    <source>
        <dbReference type="ARBA" id="ARBA00003456"/>
    </source>
</evidence>
<dbReference type="GO" id="GO:0042777">
    <property type="term" value="P:proton motive force-driven plasma membrane ATP synthesis"/>
    <property type="evidence" value="ECO:0007669"/>
    <property type="project" value="UniProtKB-UniRule"/>
</dbReference>
<dbReference type="InterPro" id="IPR035968">
    <property type="entry name" value="ATP_synth_F1_ATPase_gsu"/>
</dbReference>
<keyword evidence="9 10" id="KW-0066">ATP synthesis</keyword>
<dbReference type="GO" id="GO:0046933">
    <property type="term" value="F:proton-transporting ATP synthase activity, rotational mechanism"/>
    <property type="evidence" value="ECO:0007669"/>
    <property type="project" value="UniProtKB-UniRule"/>
</dbReference>
<dbReference type="NCBIfam" id="NF004145">
    <property type="entry name" value="PRK05621.1-2"/>
    <property type="match status" value="1"/>
</dbReference>
<keyword evidence="4 10" id="KW-0813">Transport</keyword>
<accession>A0A841H298</accession>
<keyword evidence="6 10" id="KW-0406">Ion transport</keyword>
<evidence type="ECO:0000256" key="2">
    <source>
        <dbReference type="ARBA" id="ARBA00004170"/>
    </source>
</evidence>
<dbReference type="GO" id="GO:0045259">
    <property type="term" value="C:proton-transporting ATP synthase complex"/>
    <property type="evidence" value="ECO:0007669"/>
    <property type="project" value="UniProtKB-KW"/>
</dbReference>
<comment type="subunit">
    <text evidence="10">F-type ATPases have 2 components, CF(1) - the catalytic core - and CF(0) - the membrane proton channel. CF(1) has five subunits: alpha(3), beta(3), gamma(1), delta(1), epsilon(1). CF(0) has three main subunits: a, b and c.</text>
</comment>
<evidence type="ECO:0000256" key="4">
    <source>
        <dbReference type="ARBA" id="ARBA00022448"/>
    </source>
</evidence>
<dbReference type="PANTHER" id="PTHR11693">
    <property type="entry name" value="ATP SYNTHASE GAMMA CHAIN"/>
    <property type="match status" value="1"/>
</dbReference>
<keyword evidence="8 10" id="KW-0139">CF(1)</keyword>
<evidence type="ECO:0000256" key="6">
    <source>
        <dbReference type="ARBA" id="ARBA00023065"/>
    </source>
</evidence>
<dbReference type="Proteomes" id="UP000582837">
    <property type="component" value="Unassembled WGS sequence"/>
</dbReference>
<dbReference type="Gene3D" id="1.10.287.80">
    <property type="entry name" value="ATP synthase, gamma subunit, helix hairpin domain"/>
    <property type="match status" value="1"/>
</dbReference>
<organism evidence="11 12">
    <name type="scientific">Longimicrobium terrae</name>
    <dbReference type="NCBI Taxonomy" id="1639882"/>
    <lineage>
        <taxon>Bacteria</taxon>
        <taxon>Pseudomonadati</taxon>
        <taxon>Gemmatimonadota</taxon>
        <taxon>Longimicrobiia</taxon>
        <taxon>Longimicrobiales</taxon>
        <taxon>Longimicrobiaceae</taxon>
        <taxon>Longimicrobium</taxon>
    </lineage>
</organism>
<dbReference type="Pfam" id="PF00231">
    <property type="entry name" value="ATP-synt"/>
    <property type="match status" value="1"/>
</dbReference>
<evidence type="ECO:0000256" key="5">
    <source>
        <dbReference type="ARBA" id="ARBA00022781"/>
    </source>
</evidence>
<evidence type="ECO:0000313" key="12">
    <source>
        <dbReference type="Proteomes" id="UP000582837"/>
    </source>
</evidence>
<dbReference type="NCBIfam" id="TIGR01146">
    <property type="entry name" value="ATPsyn_F1gamma"/>
    <property type="match status" value="1"/>
</dbReference>
<keyword evidence="12" id="KW-1185">Reference proteome</keyword>
<dbReference type="SUPFAM" id="SSF52943">
    <property type="entry name" value="ATP synthase (F1-ATPase), gamma subunit"/>
    <property type="match status" value="1"/>
</dbReference>
<dbReference type="EMBL" id="JACHIA010000012">
    <property type="protein sequence ID" value="MBB6071999.1"/>
    <property type="molecule type" value="Genomic_DNA"/>
</dbReference>
<proteinExistence type="inferred from homology"/>
<dbReference type="HAMAP" id="MF_00815">
    <property type="entry name" value="ATP_synth_gamma_bact"/>
    <property type="match status" value="1"/>
</dbReference>
<sequence length="293" mass="31957">MAKARELKGRIRSVQNTRKITRTMEMVSTSKLKRAQDRVEAARPYAERLSGVIRRLLTPELAARYPLLRQPATVRRAAVVLLTSNRGLAGAFNANLIREARSLMARLRAEGAEAELHISGKKGISFFRFANEQLRTAIADIGDRPGAADAQRLVDELMAEFVRGEMDAVYVVYAKFNSALSTPPTTMQLLPVAPPAAEAEAAAGAQADVEYLLEPSGDEILGRILPLYVRNSVYRALVETSAAEHGARRTAMKNATDNAGDILETLTRTYNRVRQAAITQEIAEIVGGAAALE</sequence>
<dbReference type="GO" id="GO:0005886">
    <property type="term" value="C:plasma membrane"/>
    <property type="evidence" value="ECO:0007669"/>
    <property type="project" value="UniProtKB-SubCell"/>
</dbReference>
<keyword evidence="5 10" id="KW-0375">Hydrogen ion transport</keyword>
<dbReference type="InterPro" id="IPR023632">
    <property type="entry name" value="ATP_synth_F1_gsu_CS"/>
</dbReference>
<name>A0A841H298_9BACT</name>
<comment type="similarity">
    <text evidence="3 10">Belongs to the ATPase gamma chain family.</text>
</comment>
<dbReference type="PANTHER" id="PTHR11693:SF22">
    <property type="entry name" value="ATP SYNTHASE SUBUNIT GAMMA, MITOCHONDRIAL"/>
    <property type="match status" value="1"/>
</dbReference>
<dbReference type="AlphaFoldDB" id="A0A841H298"/>